<organism evidence="2 3">
    <name type="scientific">Halteria grandinella</name>
    <dbReference type="NCBI Taxonomy" id="5974"/>
    <lineage>
        <taxon>Eukaryota</taxon>
        <taxon>Sar</taxon>
        <taxon>Alveolata</taxon>
        <taxon>Ciliophora</taxon>
        <taxon>Intramacronucleata</taxon>
        <taxon>Spirotrichea</taxon>
        <taxon>Stichotrichia</taxon>
        <taxon>Sporadotrichida</taxon>
        <taxon>Halteriidae</taxon>
        <taxon>Halteria</taxon>
    </lineage>
</organism>
<name>A0A8J8NP04_HALGN</name>
<sequence length="382" mass="44919">MSDNKEEPEQQLAIICHHLIYVYENEWIDYLSHQAIVNGGVIAEDSKGAQILQYPILRTDLPDKPTEYAVITTGSSTNLERIRWVNVNQPVIYCLLELLNDIKEQKINNSDPYYYCINVQGINYTGFSSLPQQKKDELWGQQWYFDKETQEGLDKIFLHIAQVSEKRNYKDEVKTNSKFRKKLFEKRVGVPAMALWFLFTTQMYFIFYCQINPDSSGAKFYGLYAGGFFTAFGEFLLIFLLVFASLACYYRKYDITFEDVFQKVLRWTFTLISILSFLSMVFVLYYVFANPSHESDDHLMFHYYLISFAFLFALIYFAKGCYQGFKERKQAKEQDKQEKLKKRVFIKRKSMKKERSAEQEEGKSALLIEDSEINSKRGTLVN</sequence>
<keyword evidence="1" id="KW-0472">Membrane</keyword>
<feature type="transmembrane region" description="Helical" evidence="1">
    <location>
        <begin position="188"/>
        <end position="208"/>
    </location>
</feature>
<proteinExistence type="predicted"/>
<feature type="transmembrane region" description="Helical" evidence="1">
    <location>
        <begin position="264"/>
        <end position="288"/>
    </location>
</feature>
<dbReference type="AlphaFoldDB" id="A0A8J8NP04"/>
<keyword evidence="3" id="KW-1185">Reference proteome</keyword>
<comment type="caution">
    <text evidence="2">The sequence shown here is derived from an EMBL/GenBank/DDBJ whole genome shotgun (WGS) entry which is preliminary data.</text>
</comment>
<evidence type="ECO:0000313" key="3">
    <source>
        <dbReference type="Proteomes" id="UP000785679"/>
    </source>
</evidence>
<dbReference type="EMBL" id="RRYP01011407">
    <property type="protein sequence ID" value="TNV77754.1"/>
    <property type="molecule type" value="Genomic_DNA"/>
</dbReference>
<protein>
    <recommendedName>
        <fullName evidence="4">Transmembrane protein</fullName>
    </recommendedName>
</protein>
<evidence type="ECO:0000313" key="2">
    <source>
        <dbReference type="EMBL" id="TNV77754.1"/>
    </source>
</evidence>
<gene>
    <name evidence="2" type="ORF">FGO68_gene14711</name>
</gene>
<dbReference type="Proteomes" id="UP000785679">
    <property type="component" value="Unassembled WGS sequence"/>
</dbReference>
<feature type="transmembrane region" description="Helical" evidence="1">
    <location>
        <begin position="300"/>
        <end position="318"/>
    </location>
</feature>
<reference evidence="2" key="1">
    <citation type="submission" date="2019-06" db="EMBL/GenBank/DDBJ databases">
        <authorList>
            <person name="Zheng W."/>
        </authorList>
    </citation>
    <scope>NUCLEOTIDE SEQUENCE</scope>
    <source>
        <strain evidence="2">QDHG01</strain>
    </source>
</reference>
<accession>A0A8J8NP04</accession>
<evidence type="ECO:0000256" key="1">
    <source>
        <dbReference type="SAM" id="Phobius"/>
    </source>
</evidence>
<feature type="transmembrane region" description="Helical" evidence="1">
    <location>
        <begin position="220"/>
        <end position="243"/>
    </location>
</feature>
<evidence type="ECO:0008006" key="4">
    <source>
        <dbReference type="Google" id="ProtNLM"/>
    </source>
</evidence>
<keyword evidence="1" id="KW-1133">Transmembrane helix</keyword>
<keyword evidence="1" id="KW-0812">Transmembrane</keyword>